<evidence type="ECO:0000256" key="3">
    <source>
        <dbReference type="ARBA" id="ARBA00022475"/>
    </source>
</evidence>
<dbReference type="CDD" id="cd06261">
    <property type="entry name" value="TM_PBP2"/>
    <property type="match status" value="1"/>
</dbReference>
<feature type="transmembrane region" description="Helical" evidence="7">
    <location>
        <begin position="108"/>
        <end position="126"/>
    </location>
</feature>
<evidence type="ECO:0000259" key="8">
    <source>
        <dbReference type="PROSITE" id="PS50928"/>
    </source>
</evidence>
<evidence type="ECO:0000256" key="2">
    <source>
        <dbReference type="ARBA" id="ARBA00022448"/>
    </source>
</evidence>
<dbReference type="Gene3D" id="1.10.3720.10">
    <property type="entry name" value="MetI-like"/>
    <property type="match status" value="1"/>
</dbReference>
<dbReference type="SUPFAM" id="SSF161098">
    <property type="entry name" value="MetI-like"/>
    <property type="match status" value="1"/>
</dbReference>
<keyword evidence="2 7" id="KW-0813">Transport</keyword>
<dbReference type="PROSITE" id="PS50928">
    <property type="entry name" value="ABC_TM1"/>
    <property type="match status" value="1"/>
</dbReference>
<name>A0ABV6GGP8_9BACI</name>
<dbReference type="InterPro" id="IPR000515">
    <property type="entry name" value="MetI-like"/>
</dbReference>
<reference evidence="9 10" key="1">
    <citation type="submission" date="2024-09" db="EMBL/GenBank/DDBJ databases">
        <authorList>
            <person name="Sun Q."/>
            <person name="Mori K."/>
        </authorList>
    </citation>
    <scope>NUCLEOTIDE SEQUENCE [LARGE SCALE GENOMIC DNA]</scope>
    <source>
        <strain evidence="9 10">CCM 7228</strain>
    </source>
</reference>
<evidence type="ECO:0000256" key="5">
    <source>
        <dbReference type="ARBA" id="ARBA00022989"/>
    </source>
</evidence>
<keyword evidence="6 7" id="KW-0472">Membrane</keyword>
<dbReference type="PANTHER" id="PTHR30193">
    <property type="entry name" value="ABC TRANSPORTER PERMEASE PROTEIN"/>
    <property type="match status" value="1"/>
</dbReference>
<dbReference type="PANTHER" id="PTHR30193:SF1">
    <property type="entry name" value="ABC TRANSPORTER PERMEASE PROTEIN YESP-RELATED"/>
    <property type="match status" value="1"/>
</dbReference>
<feature type="domain" description="ABC transmembrane type-1" evidence="8">
    <location>
        <begin position="71"/>
        <end position="284"/>
    </location>
</feature>
<dbReference type="RefSeq" id="WP_378935152.1">
    <property type="nucleotide sequence ID" value="NZ_JBHLVO010000011.1"/>
</dbReference>
<comment type="caution">
    <text evidence="9">The sequence shown here is derived from an EMBL/GenBank/DDBJ whole genome shotgun (WGS) entry which is preliminary data.</text>
</comment>
<sequence>MKTLKQSWQKNWVGYFFLTPWLIGLLGLSVIPMAASLYFSFTSYDMFSAPKWIGIENYIEMFQDGKWLNSVKVTLTYVFIGVPLQLGFALGVAVLLNRGLRGLRIYRAIYYVPSLFGGSVAVALLWRQLFGGDGLLNGLLATIGLEGKNWISSPDTALYTLILLTVWQFGAPMVIFLAGLKQVPIELYESSKIDGAGPIRQFFSITLPLITPIIFFNLVMQIINAFQAFTPAYIVSGGSGGPIDSTLFYTLYLYQKGFTQFQMGYASAMAWFLLICISFVTALVFVSSKKWVYYQE</sequence>
<dbReference type="Proteomes" id="UP001589854">
    <property type="component" value="Unassembled WGS sequence"/>
</dbReference>
<evidence type="ECO:0000313" key="10">
    <source>
        <dbReference type="Proteomes" id="UP001589854"/>
    </source>
</evidence>
<keyword evidence="3" id="KW-1003">Cell membrane</keyword>
<gene>
    <name evidence="9" type="ORF">ACFFIX_14475</name>
</gene>
<feature type="transmembrane region" description="Helical" evidence="7">
    <location>
        <begin position="201"/>
        <end position="226"/>
    </location>
</feature>
<evidence type="ECO:0000256" key="4">
    <source>
        <dbReference type="ARBA" id="ARBA00022692"/>
    </source>
</evidence>
<protein>
    <submittedName>
        <fullName evidence="9">Carbohydrate ABC transporter permease</fullName>
    </submittedName>
</protein>
<organism evidence="9 10">
    <name type="scientific">Metabacillus herbersteinensis</name>
    <dbReference type="NCBI Taxonomy" id="283816"/>
    <lineage>
        <taxon>Bacteria</taxon>
        <taxon>Bacillati</taxon>
        <taxon>Bacillota</taxon>
        <taxon>Bacilli</taxon>
        <taxon>Bacillales</taxon>
        <taxon>Bacillaceae</taxon>
        <taxon>Metabacillus</taxon>
    </lineage>
</organism>
<feature type="transmembrane region" description="Helical" evidence="7">
    <location>
        <begin position="266"/>
        <end position="286"/>
    </location>
</feature>
<dbReference type="InterPro" id="IPR035906">
    <property type="entry name" value="MetI-like_sf"/>
</dbReference>
<keyword evidence="4 7" id="KW-0812">Transmembrane</keyword>
<comment type="subcellular location">
    <subcellularLocation>
        <location evidence="1 7">Cell membrane</location>
        <topology evidence="1 7">Multi-pass membrane protein</topology>
    </subcellularLocation>
</comment>
<evidence type="ECO:0000256" key="6">
    <source>
        <dbReference type="ARBA" id="ARBA00023136"/>
    </source>
</evidence>
<feature type="transmembrane region" description="Helical" evidence="7">
    <location>
        <begin position="157"/>
        <end position="180"/>
    </location>
</feature>
<evidence type="ECO:0000256" key="1">
    <source>
        <dbReference type="ARBA" id="ARBA00004651"/>
    </source>
</evidence>
<dbReference type="EMBL" id="JBHLVO010000011">
    <property type="protein sequence ID" value="MFC0272638.1"/>
    <property type="molecule type" value="Genomic_DNA"/>
</dbReference>
<evidence type="ECO:0000256" key="7">
    <source>
        <dbReference type="RuleBase" id="RU363032"/>
    </source>
</evidence>
<feature type="transmembrane region" description="Helical" evidence="7">
    <location>
        <begin position="75"/>
        <end position="96"/>
    </location>
</feature>
<proteinExistence type="inferred from homology"/>
<dbReference type="Pfam" id="PF00528">
    <property type="entry name" value="BPD_transp_1"/>
    <property type="match status" value="1"/>
</dbReference>
<dbReference type="InterPro" id="IPR051393">
    <property type="entry name" value="ABC_transporter_permease"/>
</dbReference>
<keyword evidence="10" id="KW-1185">Reference proteome</keyword>
<evidence type="ECO:0000313" key="9">
    <source>
        <dbReference type="EMBL" id="MFC0272638.1"/>
    </source>
</evidence>
<comment type="similarity">
    <text evidence="7">Belongs to the binding-protein-dependent transport system permease family.</text>
</comment>
<accession>A0ABV6GGP8</accession>
<keyword evidence="5 7" id="KW-1133">Transmembrane helix</keyword>
<feature type="transmembrane region" description="Helical" evidence="7">
    <location>
        <begin position="12"/>
        <end position="39"/>
    </location>
</feature>